<dbReference type="RefSeq" id="WP_076398706.1">
    <property type="nucleotide sequence ID" value="NZ_FTOA01000001.1"/>
</dbReference>
<sequence length="166" mass="17056">MAFFPSSVLDLAENVLKACRERGILLVTAESCTGGLIGAIITAIPGSSDVFHAGYVTYGNSAKETMLEIPPSLIRRDGAVSEAVAFAMARGALEESPAGVAVAVTGVAGPGGGSESKPVGTVHIAVVTEGGNTLHRICLFDGDRDSIRLQTAEMAMRLVLEILGAE</sequence>
<name>A0A1N7IUP5_9PROT</name>
<dbReference type="OrthoDB" id="9801454at2"/>
<dbReference type="AlphaFoldDB" id="A0A1N7IUP5"/>
<dbReference type="Pfam" id="PF02464">
    <property type="entry name" value="CinA"/>
    <property type="match status" value="1"/>
</dbReference>
<dbReference type="EMBL" id="FTOA01000001">
    <property type="protein sequence ID" value="SIS40812.1"/>
    <property type="molecule type" value="Genomic_DNA"/>
</dbReference>
<dbReference type="InterPro" id="IPR008136">
    <property type="entry name" value="CinA_C"/>
</dbReference>
<reference evidence="2 3" key="1">
    <citation type="submission" date="2017-01" db="EMBL/GenBank/DDBJ databases">
        <authorList>
            <person name="Mah S.A."/>
            <person name="Swanson W.J."/>
            <person name="Moy G.W."/>
            <person name="Vacquier V.D."/>
        </authorList>
    </citation>
    <scope>NUCLEOTIDE SEQUENCE [LARGE SCALE GENOMIC DNA]</scope>
    <source>
        <strain evidence="2 3">DSM 11589</strain>
    </source>
</reference>
<accession>A0A1N7IUP5</accession>
<dbReference type="InterPro" id="IPR036653">
    <property type="entry name" value="CinA-like_C"/>
</dbReference>
<protein>
    <submittedName>
        <fullName evidence="2">Nicotinamide-nucleotide amidase</fullName>
    </submittedName>
</protein>
<evidence type="ECO:0000313" key="3">
    <source>
        <dbReference type="Proteomes" id="UP000185678"/>
    </source>
</evidence>
<dbReference type="NCBIfam" id="TIGR00199">
    <property type="entry name" value="PncC_domain"/>
    <property type="match status" value="1"/>
</dbReference>
<dbReference type="Gene3D" id="3.90.950.20">
    <property type="entry name" value="CinA-like"/>
    <property type="match status" value="1"/>
</dbReference>
<keyword evidence="3" id="KW-1185">Reference proteome</keyword>
<evidence type="ECO:0000259" key="1">
    <source>
        <dbReference type="Pfam" id="PF02464"/>
    </source>
</evidence>
<evidence type="ECO:0000313" key="2">
    <source>
        <dbReference type="EMBL" id="SIS40812.1"/>
    </source>
</evidence>
<organism evidence="2 3">
    <name type="scientific">Insolitispirillum peregrinum</name>
    <dbReference type="NCBI Taxonomy" id="80876"/>
    <lineage>
        <taxon>Bacteria</taxon>
        <taxon>Pseudomonadati</taxon>
        <taxon>Pseudomonadota</taxon>
        <taxon>Alphaproteobacteria</taxon>
        <taxon>Rhodospirillales</taxon>
        <taxon>Novispirillaceae</taxon>
        <taxon>Insolitispirillum</taxon>
    </lineage>
</organism>
<dbReference type="SUPFAM" id="SSF142433">
    <property type="entry name" value="CinA-like"/>
    <property type="match status" value="1"/>
</dbReference>
<dbReference type="STRING" id="80876.SAMN05421779_101634"/>
<gene>
    <name evidence="2" type="ORF">SAMN05421779_101634</name>
</gene>
<proteinExistence type="predicted"/>
<dbReference type="Proteomes" id="UP000185678">
    <property type="component" value="Unassembled WGS sequence"/>
</dbReference>
<feature type="domain" description="CinA C-terminal" evidence="1">
    <location>
        <begin position="10"/>
        <end position="162"/>
    </location>
</feature>